<dbReference type="PROSITE" id="PS50263">
    <property type="entry name" value="CN_HYDROLASE"/>
    <property type="match status" value="1"/>
</dbReference>
<dbReference type="OrthoDB" id="412018at2759"/>
<protein>
    <submittedName>
        <fullName evidence="3">N-carbamoylputrescine amidase</fullName>
        <ecNumber evidence="3">3.5.1.53</ecNumber>
    </submittedName>
</protein>
<dbReference type="OMA" id="HWPFLRD"/>
<evidence type="ECO:0000256" key="1">
    <source>
        <dbReference type="ARBA" id="ARBA00022801"/>
    </source>
</evidence>
<dbReference type="Proteomes" id="UP000002630">
    <property type="component" value="Linkage Group LG19"/>
</dbReference>
<dbReference type="GO" id="GO:0033388">
    <property type="term" value="P:putrescine biosynthetic process from arginine"/>
    <property type="evidence" value="ECO:0007669"/>
    <property type="project" value="TreeGrafter"/>
</dbReference>
<sequence length="337" mass="36457">MATPRLVTVAATQMSCSPDAKDNADAAEALVRRAAAAGAQVILLQELFSTRYFCQEQREEHFLLAESEHESALLARFQALAKELGVVLPVSFFERGNNAFFNSVVVFDADGGHLGLYRKSHIPDGPGYQEKFYFNPGDTGFKVFDTQFGKIGVAICWDQWFPEAARSMALQGAELLLYPTAIGSEPQDPTLNSSAHWRRVMQGHAGANLVPVVASNRVGREEYPGSHITFYGSSFIADQTGEIVVECSYIPSNRGDSEGGDGTAIGASRMGAASAAAQPGHSRHFCCGEPGGPGGEVILHTFDLEGVRLQRAGWGLFRDRRPSLYRPLLSLDGRATV</sequence>
<dbReference type="AlphaFoldDB" id="D8LKH8"/>
<accession>D8LKH8</accession>
<dbReference type="EC" id="3.5.1.53" evidence="3"/>
<dbReference type="SUPFAM" id="SSF56317">
    <property type="entry name" value="Carbon-nitrogen hydrolase"/>
    <property type="match status" value="1"/>
</dbReference>
<dbReference type="Gene3D" id="3.60.110.10">
    <property type="entry name" value="Carbon-nitrogen hydrolase"/>
    <property type="match status" value="1"/>
</dbReference>
<keyword evidence="1 3" id="KW-0378">Hydrolase</keyword>
<dbReference type="CDD" id="cd07573">
    <property type="entry name" value="CPA"/>
    <property type="match status" value="1"/>
</dbReference>
<feature type="domain" description="CN hydrolase" evidence="2">
    <location>
        <begin position="7"/>
        <end position="271"/>
    </location>
</feature>
<proteinExistence type="predicted"/>
<dbReference type="EMBL" id="FN649744">
    <property type="protein sequence ID" value="CBN74568.1"/>
    <property type="molecule type" value="Genomic_DNA"/>
</dbReference>
<evidence type="ECO:0000313" key="3">
    <source>
        <dbReference type="EMBL" id="CBN74568.1"/>
    </source>
</evidence>
<dbReference type="PANTHER" id="PTHR43674">
    <property type="entry name" value="NITRILASE C965.09-RELATED"/>
    <property type="match status" value="1"/>
</dbReference>
<dbReference type="Pfam" id="PF00795">
    <property type="entry name" value="CN_hydrolase"/>
    <property type="match status" value="1"/>
</dbReference>
<gene>
    <name evidence="3" type="primary">CPA</name>
    <name evidence="3" type="ORF">Esi_0030_0077</name>
</gene>
<keyword evidence="4" id="KW-1185">Reference proteome</keyword>
<name>D8LKH8_ECTSI</name>
<dbReference type="InterPro" id="IPR050345">
    <property type="entry name" value="Aliph_Amidase/BUP"/>
</dbReference>
<dbReference type="InterPro" id="IPR036526">
    <property type="entry name" value="C-N_Hydrolase_sf"/>
</dbReference>
<dbReference type="eggNOG" id="KOG0806">
    <property type="taxonomic scope" value="Eukaryota"/>
</dbReference>
<dbReference type="InParanoid" id="D8LKH8"/>
<dbReference type="InterPro" id="IPR003010">
    <property type="entry name" value="C-N_Hydrolase"/>
</dbReference>
<organism evidence="3 4">
    <name type="scientific">Ectocarpus siliculosus</name>
    <name type="common">Brown alga</name>
    <name type="synonym">Conferva siliculosa</name>
    <dbReference type="NCBI Taxonomy" id="2880"/>
    <lineage>
        <taxon>Eukaryota</taxon>
        <taxon>Sar</taxon>
        <taxon>Stramenopiles</taxon>
        <taxon>Ochrophyta</taxon>
        <taxon>PX clade</taxon>
        <taxon>Phaeophyceae</taxon>
        <taxon>Ectocarpales</taxon>
        <taxon>Ectocarpaceae</taxon>
        <taxon>Ectocarpus</taxon>
    </lineage>
</organism>
<reference evidence="3 4" key="1">
    <citation type="journal article" date="2010" name="Nature">
        <title>The Ectocarpus genome and the independent evolution of multicellularity in brown algae.</title>
        <authorList>
            <person name="Cock J.M."/>
            <person name="Sterck L."/>
            <person name="Rouze P."/>
            <person name="Scornet D."/>
            <person name="Allen A.E."/>
            <person name="Amoutzias G."/>
            <person name="Anthouard V."/>
            <person name="Artiguenave F."/>
            <person name="Aury J.M."/>
            <person name="Badger J.H."/>
            <person name="Beszteri B."/>
            <person name="Billiau K."/>
            <person name="Bonnet E."/>
            <person name="Bothwell J.H."/>
            <person name="Bowler C."/>
            <person name="Boyen C."/>
            <person name="Brownlee C."/>
            <person name="Carrano C.J."/>
            <person name="Charrier B."/>
            <person name="Cho G.Y."/>
            <person name="Coelho S.M."/>
            <person name="Collen J."/>
            <person name="Corre E."/>
            <person name="Da Silva C."/>
            <person name="Delage L."/>
            <person name="Delaroque N."/>
            <person name="Dittami S.M."/>
            <person name="Doulbeau S."/>
            <person name="Elias M."/>
            <person name="Farnham G."/>
            <person name="Gachon C.M."/>
            <person name="Gschloessl B."/>
            <person name="Heesch S."/>
            <person name="Jabbari K."/>
            <person name="Jubin C."/>
            <person name="Kawai H."/>
            <person name="Kimura K."/>
            <person name="Kloareg B."/>
            <person name="Kupper F.C."/>
            <person name="Lang D."/>
            <person name="Le Bail A."/>
            <person name="Leblanc C."/>
            <person name="Lerouge P."/>
            <person name="Lohr M."/>
            <person name="Lopez P.J."/>
            <person name="Martens C."/>
            <person name="Maumus F."/>
            <person name="Michel G."/>
            <person name="Miranda-Saavedra D."/>
            <person name="Morales J."/>
            <person name="Moreau H."/>
            <person name="Motomura T."/>
            <person name="Nagasato C."/>
            <person name="Napoli C.A."/>
            <person name="Nelson D.R."/>
            <person name="Nyvall-Collen P."/>
            <person name="Peters A.F."/>
            <person name="Pommier C."/>
            <person name="Potin P."/>
            <person name="Poulain J."/>
            <person name="Quesneville H."/>
            <person name="Read B."/>
            <person name="Rensing S.A."/>
            <person name="Ritter A."/>
            <person name="Rousvoal S."/>
            <person name="Samanta M."/>
            <person name="Samson G."/>
            <person name="Schroeder D.C."/>
            <person name="Segurens B."/>
            <person name="Strittmatter M."/>
            <person name="Tonon T."/>
            <person name="Tregear J.W."/>
            <person name="Valentin K."/>
            <person name="von Dassow P."/>
            <person name="Yamagishi T."/>
            <person name="Van de Peer Y."/>
            <person name="Wincker P."/>
        </authorList>
    </citation>
    <scope>NUCLEOTIDE SEQUENCE [LARGE SCALE GENOMIC DNA]</scope>
    <source>
        <strain evidence="4">Ec32 / CCAP1310/4</strain>
    </source>
</reference>
<dbReference type="STRING" id="2880.D8LKH8"/>
<dbReference type="PANTHER" id="PTHR43674:SF2">
    <property type="entry name" value="BETA-UREIDOPROPIONASE"/>
    <property type="match status" value="1"/>
</dbReference>
<evidence type="ECO:0000313" key="4">
    <source>
        <dbReference type="Proteomes" id="UP000002630"/>
    </source>
</evidence>
<dbReference type="EMBL" id="FN648487">
    <property type="protein sequence ID" value="CBN74568.1"/>
    <property type="molecule type" value="Genomic_DNA"/>
</dbReference>
<evidence type="ECO:0000259" key="2">
    <source>
        <dbReference type="PROSITE" id="PS50263"/>
    </source>
</evidence>
<dbReference type="GO" id="GO:0050126">
    <property type="term" value="F:N-carbamoylputrescine amidase activity"/>
    <property type="evidence" value="ECO:0007669"/>
    <property type="project" value="UniProtKB-EC"/>
</dbReference>